<reference evidence="4" key="1">
    <citation type="submission" date="2010-05" db="EMBL/GenBank/DDBJ databases">
        <title>Complete sequence of Methylotenera sp. 301.</title>
        <authorList>
            <person name="Lucas S."/>
            <person name="Copeland A."/>
            <person name="Lapidus A."/>
            <person name="Cheng J.-F."/>
            <person name="Bruce D."/>
            <person name="Goodwin L."/>
            <person name="Pitluck S."/>
            <person name="Clum A."/>
            <person name="Land M."/>
            <person name="Hauser L."/>
            <person name="Kyrpides N."/>
            <person name="Ivanova N."/>
            <person name="Chistoservova L."/>
            <person name="Kalyuzhnaya M."/>
            <person name="Woyke T."/>
        </authorList>
    </citation>
    <scope>NUCLEOTIDE SEQUENCE [LARGE SCALE GENOMIC DNA]</scope>
    <source>
        <strain evidence="4">301</strain>
    </source>
</reference>
<dbReference type="HOGENOM" id="CLU_091705_7_2_4"/>
<dbReference type="Proteomes" id="UP000000383">
    <property type="component" value="Chromosome"/>
</dbReference>
<dbReference type="PANTHER" id="PTHR30093">
    <property type="entry name" value="GENERAL SECRETION PATHWAY PROTEIN G"/>
    <property type="match status" value="1"/>
</dbReference>
<dbReference type="Pfam" id="PF07963">
    <property type="entry name" value="N_methyl"/>
    <property type="match status" value="1"/>
</dbReference>
<gene>
    <name evidence="3" type="ordered locus">M301_1725</name>
</gene>
<evidence type="ECO:0000313" key="3">
    <source>
        <dbReference type="EMBL" id="ADI30105.1"/>
    </source>
</evidence>
<keyword evidence="2" id="KW-1133">Transmembrane helix</keyword>
<dbReference type="KEGG" id="meh:M301_1725"/>
<feature type="transmembrane region" description="Helical" evidence="2">
    <location>
        <begin position="15"/>
        <end position="35"/>
    </location>
</feature>
<dbReference type="InterPro" id="IPR045584">
    <property type="entry name" value="Pilin-like"/>
</dbReference>
<dbReference type="InterPro" id="IPR000983">
    <property type="entry name" value="Bac_GSPG_pilin"/>
</dbReference>
<dbReference type="InterPro" id="IPR012902">
    <property type="entry name" value="N_methyl_site"/>
</dbReference>
<dbReference type="EMBL" id="CP002056">
    <property type="protein sequence ID" value="ADI30105.1"/>
    <property type="molecule type" value="Genomic_DNA"/>
</dbReference>
<dbReference type="PRINTS" id="PR00813">
    <property type="entry name" value="BCTERIALGSPG"/>
</dbReference>
<evidence type="ECO:0000313" key="4">
    <source>
        <dbReference type="Proteomes" id="UP000000383"/>
    </source>
</evidence>
<dbReference type="NCBIfam" id="TIGR02532">
    <property type="entry name" value="IV_pilin_GFxxxE"/>
    <property type="match status" value="1"/>
</dbReference>
<sequence precursor="true">MHSGKLFIKSSEKGFTFIELMVVMAIIASIISIAMPRYFDGLERSKETALKQNLKEMREAIDHYHSDKGDYPANLQTLVSERYLRFIPVDPITETSDSWQVTSPPDNSNRVYDVASGASTNARNGQAYNTW</sequence>
<dbReference type="SUPFAM" id="SSF54523">
    <property type="entry name" value="Pili subunits"/>
    <property type="match status" value="1"/>
</dbReference>
<name>D7DJ70_METV0</name>
<dbReference type="PANTHER" id="PTHR30093:SF47">
    <property type="entry name" value="TYPE IV PILUS NON-CORE MINOR PILIN PILE"/>
    <property type="match status" value="1"/>
</dbReference>
<dbReference type="STRING" id="666681.M301_1725"/>
<organism evidence="3 4">
    <name type="scientific">Methylotenera versatilis (strain 301)</name>
    <dbReference type="NCBI Taxonomy" id="666681"/>
    <lineage>
        <taxon>Bacteria</taxon>
        <taxon>Pseudomonadati</taxon>
        <taxon>Pseudomonadota</taxon>
        <taxon>Betaproteobacteria</taxon>
        <taxon>Nitrosomonadales</taxon>
        <taxon>Methylophilaceae</taxon>
        <taxon>Methylotenera</taxon>
    </lineage>
</organism>
<keyword evidence="1" id="KW-0488">Methylation</keyword>
<dbReference type="AlphaFoldDB" id="D7DJ70"/>
<evidence type="ECO:0000256" key="1">
    <source>
        <dbReference type="ARBA" id="ARBA00022481"/>
    </source>
</evidence>
<dbReference type="RefSeq" id="WP_013148417.1">
    <property type="nucleotide sequence ID" value="NC_014207.1"/>
</dbReference>
<evidence type="ECO:0000256" key="2">
    <source>
        <dbReference type="SAM" id="Phobius"/>
    </source>
</evidence>
<dbReference type="GO" id="GO:0015627">
    <property type="term" value="C:type II protein secretion system complex"/>
    <property type="evidence" value="ECO:0007669"/>
    <property type="project" value="InterPro"/>
</dbReference>
<accession>D7DJ70</accession>
<dbReference type="OrthoDB" id="9795612at2"/>
<dbReference type="GO" id="GO:0015628">
    <property type="term" value="P:protein secretion by the type II secretion system"/>
    <property type="evidence" value="ECO:0007669"/>
    <property type="project" value="InterPro"/>
</dbReference>
<reference evidence="3 4" key="2">
    <citation type="journal article" date="2011" name="J. Bacteriol.">
        <title>Genomes of three methylotrophs from a single niche uncover genetic and metabolic divergence of Methylophilaceae.</title>
        <authorList>
            <person name="Lapidus A."/>
            <person name="Clum A."/>
            <person name="Labutti K."/>
            <person name="Kaluzhnaya M.G."/>
            <person name="Lim S."/>
            <person name="Beck D.A."/>
            <person name="Glavina Del Rio T."/>
            <person name="Nolan M."/>
            <person name="Mavromatis K."/>
            <person name="Huntemann M."/>
            <person name="Lucas S."/>
            <person name="Lidstrom M.E."/>
            <person name="Ivanova N."/>
            <person name="Chistoserdova L."/>
        </authorList>
    </citation>
    <scope>NUCLEOTIDE SEQUENCE [LARGE SCALE GENOMIC DNA]</scope>
    <source>
        <strain evidence="3 4">301</strain>
    </source>
</reference>
<keyword evidence="2" id="KW-0812">Transmembrane</keyword>
<keyword evidence="2" id="KW-0472">Membrane</keyword>
<protein>
    <submittedName>
        <fullName evidence="3">Type II secretion system protein G</fullName>
    </submittedName>
</protein>
<keyword evidence="4" id="KW-1185">Reference proteome</keyword>
<proteinExistence type="predicted"/>
<dbReference type="eggNOG" id="COG2165">
    <property type="taxonomic scope" value="Bacteria"/>
</dbReference>
<dbReference type="Gene3D" id="3.30.700.10">
    <property type="entry name" value="Glycoprotein, Type 4 Pilin"/>
    <property type="match status" value="1"/>
</dbReference>